<name>A0ABP9FT52_9SPHI</name>
<dbReference type="RefSeq" id="WP_345330788.1">
    <property type="nucleotide sequence ID" value="NZ_BAABJI010000002.1"/>
</dbReference>
<comment type="caution">
    <text evidence="1">The sequence shown here is derived from an EMBL/GenBank/DDBJ whole genome shotgun (WGS) entry which is preliminary data.</text>
</comment>
<reference evidence="2" key="1">
    <citation type="journal article" date="2019" name="Int. J. Syst. Evol. Microbiol.">
        <title>The Global Catalogue of Microorganisms (GCM) 10K type strain sequencing project: providing services to taxonomists for standard genome sequencing and annotation.</title>
        <authorList>
            <consortium name="The Broad Institute Genomics Platform"/>
            <consortium name="The Broad Institute Genome Sequencing Center for Infectious Disease"/>
            <person name="Wu L."/>
            <person name="Ma J."/>
        </authorList>
    </citation>
    <scope>NUCLEOTIDE SEQUENCE [LARGE SCALE GENOMIC DNA]</scope>
    <source>
        <strain evidence="2">JCM 18283</strain>
    </source>
</reference>
<keyword evidence="2" id="KW-1185">Reference proteome</keyword>
<evidence type="ECO:0000313" key="2">
    <source>
        <dbReference type="Proteomes" id="UP001501436"/>
    </source>
</evidence>
<dbReference type="EMBL" id="BAABJI010000002">
    <property type="protein sequence ID" value="GAA4914777.1"/>
    <property type="molecule type" value="Genomic_DNA"/>
</dbReference>
<proteinExistence type="predicted"/>
<sequence>MDVHHGHIVERVIRREGYSISEIARLSKVNRRSVYNWFNQQFLKADIIYKIGVIINHDFSVEFPHLFKSDDFKRTAEVGNNTQQNFTQSEQASDPQNNVSYWKDKYIALLEKYNDVLIKTVERSSVKISVEGNINQ</sequence>
<gene>
    <name evidence="1" type="ORF">GCM10023313_17710</name>
</gene>
<organism evidence="1 2">
    <name type="scientific">Mucilaginibacter defluvii</name>
    <dbReference type="NCBI Taxonomy" id="1196019"/>
    <lineage>
        <taxon>Bacteria</taxon>
        <taxon>Pseudomonadati</taxon>
        <taxon>Bacteroidota</taxon>
        <taxon>Sphingobacteriia</taxon>
        <taxon>Sphingobacteriales</taxon>
        <taxon>Sphingobacteriaceae</taxon>
        <taxon>Mucilaginibacter</taxon>
    </lineage>
</organism>
<accession>A0ABP9FT52</accession>
<protein>
    <submittedName>
        <fullName evidence="1">Uncharacterized protein</fullName>
    </submittedName>
</protein>
<evidence type="ECO:0000313" key="1">
    <source>
        <dbReference type="EMBL" id="GAA4914777.1"/>
    </source>
</evidence>
<dbReference type="Proteomes" id="UP001501436">
    <property type="component" value="Unassembled WGS sequence"/>
</dbReference>